<dbReference type="AlphaFoldDB" id="A0A291QT06"/>
<feature type="transmembrane region" description="Helical" evidence="1">
    <location>
        <begin position="33"/>
        <end position="53"/>
    </location>
</feature>
<evidence type="ECO:0000313" key="3">
    <source>
        <dbReference type="Proteomes" id="UP000220133"/>
    </source>
</evidence>
<dbReference type="Proteomes" id="UP000220133">
    <property type="component" value="Chromosome"/>
</dbReference>
<keyword evidence="3" id="KW-1185">Reference proteome</keyword>
<gene>
    <name evidence="2" type="ORF">COR50_07740</name>
</gene>
<feature type="transmembrane region" description="Helical" evidence="1">
    <location>
        <begin position="59"/>
        <end position="78"/>
    </location>
</feature>
<feature type="transmembrane region" description="Helical" evidence="1">
    <location>
        <begin position="169"/>
        <end position="188"/>
    </location>
</feature>
<dbReference type="EMBL" id="CP023777">
    <property type="protein sequence ID" value="ATL47086.1"/>
    <property type="molecule type" value="Genomic_DNA"/>
</dbReference>
<evidence type="ECO:0000313" key="2">
    <source>
        <dbReference type="EMBL" id="ATL47086.1"/>
    </source>
</evidence>
<proteinExistence type="predicted"/>
<accession>A0A291QT06</accession>
<feature type="transmembrane region" description="Helical" evidence="1">
    <location>
        <begin position="93"/>
        <end position="114"/>
    </location>
</feature>
<dbReference type="KEGG" id="cbae:COR50_07740"/>
<evidence type="ECO:0000256" key="1">
    <source>
        <dbReference type="SAM" id="Phobius"/>
    </source>
</evidence>
<organism evidence="2 3">
    <name type="scientific">Chitinophaga caeni</name>
    <dbReference type="NCBI Taxonomy" id="2029983"/>
    <lineage>
        <taxon>Bacteria</taxon>
        <taxon>Pseudomonadati</taxon>
        <taxon>Bacteroidota</taxon>
        <taxon>Chitinophagia</taxon>
        <taxon>Chitinophagales</taxon>
        <taxon>Chitinophagaceae</taxon>
        <taxon>Chitinophaga</taxon>
    </lineage>
</organism>
<name>A0A291QT06_9BACT</name>
<sequence>MQDKPMQEQESLALIQSMIATAKQGVKANGKGFITWGWILAAACLSTYILFMVHFKYPLLPWSILTIGGIIAIVVNIFKEPAPGKVKTYMDELLKGFSTGFYICLVIIVAAMNLDVMNVLTGFSMLLMLYGLLMYVVGYSIKFNPLITGAIVTWAGCLVGLYLKSTAYLMLISAGAIIVGFIIPGYNLKKAWKNNPY</sequence>
<protein>
    <submittedName>
        <fullName evidence="2">Uncharacterized protein</fullName>
    </submittedName>
</protein>
<feature type="transmembrane region" description="Helical" evidence="1">
    <location>
        <begin position="120"/>
        <end position="139"/>
    </location>
</feature>
<reference evidence="2 3" key="1">
    <citation type="submission" date="2017-10" db="EMBL/GenBank/DDBJ databases">
        <title>Paenichitinophaga pekingensis gen. nov., sp. nov., isolated from activated sludge.</title>
        <authorList>
            <person name="Jin D."/>
            <person name="Kong X."/>
            <person name="Deng Y."/>
            <person name="Bai Z."/>
        </authorList>
    </citation>
    <scope>NUCLEOTIDE SEQUENCE [LARGE SCALE GENOMIC DNA]</scope>
    <source>
        <strain evidence="2 3">13</strain>
    </source>
</reference>
<keyword evidence="1" id="KW-0472">Membrane</keyword>
<keyword evidence="1" id="KW-1133">Transmembrane helix</keyword>
<dbReference type="RefSeq" id="WP_098193470.1">
    <property type="nucleotide sequence ID" value="NZ_CP023777.1"/>
</dbReference>
<feature type="transmembrane region" description="Helical" evidence="1">
    <location>
        <begin position="146"/>
        <end position="163"/>
    </location>
</feature>
<keyword evidence="1" id="KW-0812">Transmembrane</keyword>